<gene>
    <name evidence="2" type="ORF">ACFO5K_08595</name>
</gene>
<dbReference type="Proteomes" id="UP001595844">
    <property type="component" value="Unassembled WGS sequence"/>
</dbReference>
<keyword evidence="3" id="KW-1185">Reference proteome</keyword>
<evidence type="ECO:0000313" key="3">
    <source>
        <dbReference type="Proteomes" id="UP001595844"/>
    </source>
</evidence>
<feature type="chain" id="PRO_5045377392" description="Lipoprotein" evidence="1">
    <location>
        <begin position="26"/>
        <end position="95"/>
    </location>
</feature>
<evidence type="ECO:0000313" key="2">
    <source>
        <dbReference type="EMBL" id="MFC4374164.1"/>
    </source>
</evidence>
<proteinExistence type="predicted"/>
<keyword evidence="1" id="KW-0732">Signal</keyword>
<accession>A0ABV8VFA1</accession>
<sequence>MRGFAASVLLALVVLTGCTSTEAPAPTPSASPVRSAVLPPAETLAPAQQRYERIRGMLYTADCTSNACVQTYFACMDGYLTGDPCQFYRDNPPPP</sequence>
<organism evidence="2 3">
    <name type="scientific">Nocardia halotolerans</name>
    <dbReference type="NCBI Taxonomy" id="1755878"/>
    <lineage>
        <taxon>Bacteria</taxon>
        <taxon>Bacillati</taxon>
        <taxon>Actinomycetota</taxon>
        <taxon>Actinomycetes</taxon>
        <taxon>Mycobacteriales</taxon>
        <taxon>Nocardiaceae</taxon>
        <taxon>Nocardia</taxon>
    </lineage>
</organism>
<dbReference type="EMBL" id="JBHSDL010000007">
    <property type="protein sequence ID" value="MFC4374164.1"/>
    <property type="molecule type" value="Genomic_DNA"/>
</dbReference>
<reference evidence="3" key="1">
    <citation type="journal article" date="2019" name="Int. J. Syst. Evol. Microbiol.">
        <title>The Global Catalogue of Microorganisms (GCM) 10K type strain sequencing project: providing services to taxonomists for standard genome sequencing and annotation.</title>
        <authorList>
            <consortium name="The Broad Institute Genomics Platform"/>
            <consortium name="The Broad Institute Genome Sequencing Center for Infectious Disease"/>
            <person name="Wu L."/>
            <person name="Ma J."/>
        </authorList>
    </citation>
    <scope>NUCLEOTIDE SEQUENCE [LARGE SCALE GENOMIC DNA]</scope>
    <source>
        <strain evidence="3">IBRC-M 10490</strain>
    </source>
</reference>
<protein>
    <recommendedName>
        <fullName evidence="4">Lipoprotein</fullName>
    </recommendedName>
</protein>
<dbReference type="PROSITE" id="PS51257">
    <property type="entry name" value="PROKAR_LIPOPROTEIN"/>
    <property type="match status" value="1"/>
</dbReference>
<feature type="signal peptide" evidence="1">
    <location>
        <begin position="1"/>
        <end position="25"/>
    </location>
</feature>
<comment type="caution">
    <text evidence="2">The sequence shown here is derived from an EMBL/GenBank/DDBJ whole genome shotgun (WGS) entry which is preliminary data.</text>
</comment>
<name>A0ABV8VFA1_9NOCA</name>
<evidence type="ECO:0000256" key="1">
    <source>
        <dbReference type="SAM" id="SignalP"/>
    </source>
</evidence>
<evidence type="ECO:0008006" key="4">
    <source>
        <dbReference type="Google" id="ProtNLM"/>
    </source>
</evidence>
<dbReference type="RefSeq" id="WP_378558514.1">
    <property type="nucleotide sequence ID" value="NZ_JBHSDL010000007.1"/>
</dbReference>